<name>A0ABP3ZY47_9ACTN</name>
<accession>A0ABP3ZY47</accession>
<dbReference type="RefSeq" id="WP_343965150.1">
    <property type="nucleotide sequence ID" value="NZ_BAAAHK010000003.1"/>
</dbReference>
<dbReference type="EMBL" id="BAAAHK010000003">
    <property type="protein sequence ID" value="GAA0928157.1"/>
    <property type="molecule type" value="Genomic_DNA"/>
</dbReference>
<reference evidence="5" key="1">
    <citation type="journal article" date="2019" name="Int. J. Syst. Evol. Microbiol.">
        <title>The Global Catalogue of Microorganisms (GCM) 10K type strain sequencing project: providing services to taxonomists for standard genome sequencing and annotation.</title>
        <authorList>
            <consortium name="The Broad Institute Genomics Platform"/>
            <consortium name="The Broad Institute Genome Sequencing Center for Infectious Disease"/>
            <person name="Wu L."/>
            <person name="Ma J."/>
        </authorList>
    </citation>
    <scope>NUCLEOTIDE SEQUENCE [LARGE SCALE GENOMIC DNA]</scope>
    <source>
        <strain evidence="5">JCM 10977</strain>
    </source>
</reference>
<comment type="caution">
    <text evidence="4">The sequence shown here is derived from an EMBL/GenBank/DDBJ whole genome shotgun (WGS) entry which is preliminary data.</text>
</comment>
<keyword evidence="1" id="KW-0805">Transcription regulation</keyword>
<sequence>MDDTKLLEATRRLSKSLTAGDLDHTLGRITAAAVEVLPEVEYASITVKHSDGRLETAAPTADLLWGVDAAQYELQEGPCYEAATDSVHVLSPDLAADPRFPRYAASAVAAGIVAQAGLRLFDAPQSQGALNLYSTVVGSFEDLGAIGALFTHQSAMAIGYAREIENLQDALRTRRTIGQAIGILMERYSLTDQRAFAFLARLSQNGNVKLNRISEELVADVERLGEERLKAD</sequence>
<evidence type="ECO:0000313" key="4">
    <source>
        <dbReference type="EMBL" id="GAA0928157.1"/>
    </source>
</evidence>
<dbReference type="InterPro" id="IPR012074">
    <property type="entry name" value="GAF_ANTAR"/>
</dbReference>
<dbReference type="Gene3D" id="1.10.10.10">
    <property type="entry name" value="Winged helix-like DNA-binding domain superfamily/Winged helix DNA-binding domain"/>
    <property type="match status" value="1"/>
</dbReference>
<dbReference type="InterPro" id="IPR005561">
    <property type="entry name" value="ANTAR"/>
</dbReference>
<keyword evidence="2" id="KW-0804">Transcription</keyword>
<evidence type="ECO:0000256" key="1">
    <source>
        <dbReference type="ARBA" id="ARBA00023015"/>
    </source>
</evidence>
<keyword evidence="5" id="KW-1185">Reference proteome</keyword>
<evidence type="ECO:0000256" key="2">
    <source>
        <dbReference type="ARBA" id="ARBA00023163"/>
    </source>
</evidence>
<evidence type="ECO:0000313" key="5">
    <source>
        <dbReference type="Proteomes" id="UP001500542"/>
    </source>
</evidence>
<dbReference type="InterPro" id="IPR029016">
    <property type="entry name" value="GAF-like_dom_sf"/>
</dbReference>
<dbReference type="Gene3D" id="3.30.450.40">
    <property type="match status" value="1"/>
</dbReference>
<proteinExistence type="predicted"/>
<dbReference type="InterPro" id="IPR011006">
    <property type="entry name" value="CheY-like_superfamily"/>
</dbReference>
<dbReference type="PROSITE" id="PS50921">
    <property type="entry name" value="ANTAR"/>
    <property type="match status" value="1"/>
</dbReference>
<organism evidence="4 5">
    <name type="scientific">Kribbella koreensis</name>
    <dbReference type="NCBI Taxonomy" id="57909"/>
    <lineage>
        <taxon>Bacteria</taxon>
        <taxon>Bacillati</taxon>
        <taxon>Actinomycetota</taxon>
        <taxon>Actinomycetes</taxon>
        <taxon>Propionibacteriales</taxon>
        <taxon>Kribbellaceae</taxon>
        <taxon>Kribbella</taxon>
    </lineage>
</organism>
<feature type="domain" description="ANTAR" evidence="3">
    <location>
        <begin position="157"/>
        <end position="218"/>
    </location>
</feature>
<evidence type="ECO:0000259" key="3">
    <source>
        <dbReference type="PROSITE" id="PS50921"/>
    </source>
</evidence>
<dbReference type="SUPFAM" id="SSF55781">
    <property type="entry name" value="GAF domain-like"/>
    <property type="match status" value="1"/>
</dbReference>
<dbReference type="Pfam" id="PF03861">
    <property type="entry name" value="ANTAR"/>
    <property type="match status" value="1"/>
</dbReference>
<dbReference type="PIRSF" id="PIRSF036625">
    <property type="entry name" value="GAF_ANTAR"/>
    <property type="match status" value="1"/>
</dbReference>
<dbReference type="SUPFAM" id="SSF52172">
    <property type="entry name" value="CheY-like"/>
    <property type="match status" value="1"/>
</dbReference>
<dbReference type="Proteomes" id="UP001500542">
    <property type="component" value="Unassembled WGS sequence"/>
</dbReference>
<dbReference type="SMART" id="SM01012">
    <property type="entry name" value="ANTAR"/>
    <property type="match status" value="1"/>
</dbReference>
<dbReference type="InterPro" id="IPR036388">
    <property type="entry name" value="WH-like_DNA-bd_sf"/>
</dbReference>
<gene>
    <name evidence="4" type="ORF">GCM10009554_09510</name>
</gene>
<protein>
    <submittedName>
        <fullName evidence="4">GAF and ANTAR domain-containing protein</fullName>
    </submittedName>
</protein>